<keyword evidence="5" id="KW-0410">Iron transport</keyword>
<comment type="caution">
    <text evidence="21">The sequence shown here is derived from an EMBL/GenBank/DDBJ whole genome shotgun (WGS) entry which is preliminary data.</text>
</comment>
<evidence type="ECO:0000256" key="18">
    <source>
        <dbReference type="SAM" id="SignalP"/>
    </source>
</evidence>
<keyword evidence="13 15" id="KW-0998">Cell outer membrane</keyword>
<proteinExistence type="inferred from homology"/>
<evidence type="ECO:0000256" key="2">
    <source>
        <dbReference type="ARBA" id="ARBA00009810"/>
    </source>
</evidence>
<evidence type="ECO:0000256" key="13">
    <source>
        <dbReference type="ARBA" id="ARBA00023237"/>
    </source>
</evidence>
<evidence type="ECO:0000313" key="22">
    <source>
        <dbReference type="Proteomes" id="UP001107961"/>
    </source>
</evidence>
<accession>A0A9Q3ZFX0</accession>
<evidence type="ECO:0000256" key="8">
    <source>
        <dbReference type="ARBA" id="ARBA00023004"/>
    </source>
</evidence>
<feature type="short sequence motif" description="TonB box" evidence="16">
    <location>
        <begin position="32"/>
        <end position="38"/>
    </location>
</feature>
<dbReference type="InterPro" id="IPR037066">
    <property type="entry name" value="Plug_dom_sf"/>
</dbReference>
<dbReference type="FunFam" id="2.170.130.10:FF:000011">
    <property type="entry name" value="TonB-dependent siderophore receptor"/>
    <property type="match status" value="1"/>
</dbReference>
<dbReference type="EMBL" id="JAJVKT010000008">
    <property type="protein sequence ID" value="MCE7508634.1"/>
    <property type="molecule type" value="Genomic_DNA"/>
</dbReference>
<protein>
    <recommendedName>
        <fullName evidence="14">Ferric aerobactin receptor</fullName>
    </recommendedName>
</protein>
<evidence type="ECO:0000256" key="12">
    <source>
        <dbReference type="ARBA" id="ARBA00023170"/>
    </source>
</evidence>
<evidence type="ECO:0000256" key="7">
    <source>
        <dbReference type="ARBA" id="ARBA00022729"/>
    </source>
</evidence>
<keyword evidence="9" id="KW-0406">Ion transport</keyword>
<comment type="similarity">
    <text evidence="2 15 17">Belongs to the TonB-dependent receptor family.</text>
</comment>
<evidence type="ECO:0000256" key="14">
    <source>
        <dbReference type="ARBA" id="ARBA00072094"/>
    </source>
</evidence>
<dbReference type="GO" id="GO:0044718">
    <property type="term" value="P:siderophore transmembrane transport"/>
    <property type="evidence" value="ECO:0007669"/>
    <property type="project" value="TreeGrafter"/>
</dbReference>
<feature type="domain" description="TonB-dependent receptor plug" evidence="20">
    <location>
        <begin position="45"/>
        <end position="147"/>
    </location>
</feature>
<evidence type="ECO:0000256" key="6">
    <source>
        <dbReference type="ARBA" id="ARBA00022692"/>
    </source>
</evidence>
<dbReference type="Gene3D" id="2.170.130.10">
    <property type="entry name" value="TonB-dependent receptor, plug domain"/>
    <property type="match status" value="1"/>
</dbReference>
<evidence type="ECO:0000256" key="9">
    <source>
        <dbReference type="ARBA" id="ARBA00023065"/>
    </source>
</evidence>
<evidence type="ECO:0000256" key="10">
    <source>
        <dbReference type="ARBA" id="ARBA00023077"/>
    </source>
</evidence>
<feature type="signal peptide" evidence="18">
    <location>
        <begin position="1"/>
        <end position="26"/>
    </location>
</feature>
<dbReference type="FunFam" id="2.40.170.20:FF:000007">
    <property type="entry name" value="Ferric aerobactin receptor"/>
    <property type="match status" value="1"/>
</dbReference>
<evidence type="ECO:0000259" key="20">
    <source>
        <dbReference type="Pfam" id="PF07715"/>
    </source>
</evidence>
<keyword evidence="7 18" id="KW-0732">Signal</keyword>
<keyword evidence="4 15" id="KW-1134">Transmembrane beta strand</keyword>
<name>A0A9Q3ZFX0_9GAMM</name>
<evidence type="ECO:0000256" key="1">
    <source>
        <dbReference type="ARBA" id="ARBA00004571"/>
    </source>
</evidence>
<dbReference type="Pfam" id="PF07715">
    <property type="entry name" value="Plug"/>
    <property type="match status" value="1"/>
</dbReference>
<keyword evidence="11 15" id="KW-0472">Membrane</keyword>
<dbReference type="PROSITE" id="PS00430">
    <property type="entry name" value="TONB_DEPENDENT_REC_1"/>
    <property type="match status" value="1"/>
</dbReference>
<dbReference type="InterPro" id="IPR010916">
    <property type="entry name" value="TonB_box_CS"/>
</dbReference>
<dbReference type="RefSeq" id="WP_233925736.1">
    <property type="nucleotide sequence ID" value="NZ_CP136240.1"/>
</dbReference>
<dbReference type="InterPro" id="IPR012910">
    <property type="entry name" value="Plug_dom"/>
</dbReference>
<dbReference type="PANTHER" id="PTHR30069:SF42">
    <property type="entry name" value="FERRIC AEROBACTIN RECEPTOR"/>
    <property type="match status" value="1"/>
</dbReference>
<feature type="domain" description="TonB-dependent receptor-like beta-barrel" evidence="19">
    <location>
        <begin position="238"/>
        <end position="694"/>
    </location>
</feature>
<dbReference type="GO" id="GO:0009279">
    <property type="term" value="C:cell outer membrane"/>
    <property type="evidence" value="ECO:0007669"/>
    <property type="project" value="UniProtKB-SubCell"/>
</dbReference>
<dbReference type="InterPro" id="IPR010105">
    <property type="entry name" value="TonB_sidphr_rcpt"/>
</dbReference>
<evidence type="ECO:0000256" key="4">
    <source>
        <dbReference type="ARBA" id="ARBA00022452"/>
    </source>
</evidence>
<evidence type="ECO:0000313" key="21">
    <source>
        <dbReference type="EMBL" id="MCE7508634.1"/>
    </source>
</evidence>
<dbReference type="GO" id="GO:0015344">
    <property type="term" value="F:siderophore uptake transmembrane transporter activity"/>
    <property type="evidence" value="ECO:0007669"/>
    <property type="project" value="TreeGrafter"/>
</dbReference>
<dbReference type="Pfam" id="PF00593">
    <property type="entry name" value="TonB_dep_Rec_b-barrel"/>
    <property type="match status" value="1"/>
</dbReference>
<evidence type="ECO:0000256" key="5">
    <source>
        <dbReference type="ARBA" id="ARBA00022496"/>
    </source>
</evidence>
<dbReference type="Gene3D" id="2.40.170.20">
    <property type="entry name" value="TonB-dependent receptor, beta-barrel domain"/>
    <property type="match status" value="1"/>
</dbReference>
<dbReference type="GO" id="GO:0038023">
    <property type="term" value="F:signaling receptor activity"/>
    <property type="evidence" value="ECO:0007669"/>
    <property type="project" value="InterPro"/>
</dbReference>
<keyword evidence="10 16" id="KW-0798">TonB box</keyword>
<organism evidence="21 22">
    <name type="scientific">Alloalcanivorax xenomutans</name>
    <dbReference type="NCBI Taxonomy" id="1094342"/>
    <lineage>
        <taxon>Bacteria</taxon>
        <taxon>Pseudomonadati</taxon>
        <taxon>Pseudomonadota</taxon>
        <taxon>Gammaproteobacteria</taxon>
        <taxon>Oceanospirillales</taxon>
        <taxon>Alcanivoracaceae</taxon>
        <taxon>Alloalcanivorax</taxon>
    </lineage>
</organism>
<keyword evidence="6 15" id="KW-0812">Transmembrane</keyword>
<dbReference type="PROSITE" id="PS52016">
    <property type="entry name" value="TONB_DEPENDENT_REC_3"/>
    <property type="match status" value="1"/>
</dbReference>
<evidence type="ECO:0000256" key="17">
    <source>
        <dbReference type="RuleBase" id="RU003357"/>
    </source>
</evidence>
<evidence type="ECO:0000256" key="16">
    <source>
        <dbReference type="PROSITE-ProRule" id="PRU10143"/>
    </source>
</evidence>
<keyword evidence="3 15" id="KW-0813">Transport</keyword>
<dbReference type="InterPro" id="IPR000531">
    <property type="entry name" value="Beta-barrel_TonB"/>
</dbReference>
<dbReference type="PANTHER" id="PTHR30069">
    <property type="entry name" value="TONB-DEPENDENT OUTER MEMBRANE RECEPTOR"/>
    <property type="match status" value="1"/>
</dbReference>
<dbReference type="CDD" id="cd01347">
    <property type="entry name" value="ligand_gated_channel"/>
    <property type="match status" value="1"/>
</dbReference>
<dbReference type="AlphaFoldDB" id="A0A9Q3ZFX0"/>
<evidence type="ECO:0000256" key="11">
    <source>
        <dbReference type="ARBA" id="ARBA00023136"/>
    </source>
</evidence>
<dbReference type="InterPro" id="IPR036942">
    <property type="entry name" value="Beta-barrel_TonB_sf"/>
</dbReference>
<evidence type="ECO:0000256" key="3">
    <source>
        <dbReference type="ARBA" id="ARBA00022448"/>
    </source>
</evidence>
<reference evidence="21" key="1">
    <citation type="submission" date="2022-01" db="EMBL/GenBank/DDBJ databases">
        <authorList>
            <person name="Karlyshev A.V."/>
            <person name="Jaspars M."/>
        </authorList>
    </citation>
    <scope>NUCLEOTIDE SEQUENCE</scope>
    <source>
        <strain evidence="21">AGSA3-2</strain>
    </source>
</reference>
<comment type="subcellular location">
    <subcellularLocation>
        <location evidence="1 15">Cell outer membrane</location>
        <topology evidence="1 15">Multi-pass membrane protein</topology>
    </subcellularLocation>
</comment>
<feature type="chain" id="PRO_5040168721" description="Ferric aerobactin receptor" evidence="18">
    <location>
        <begin position="27"/>
        <end position="738"/>
    </location>
</feature>
<dbReference type="NCBIfam" id="TIGR01783">
    <property type="entry name" value="TonB-siderophor"/>
    <property type="match status" value="1"/>
</dbReference>
<evidence type="ECO:0000259" key="19">
    <source>
        <dbReference type="Pfam" id="PF00593"/>
    </source>
</evidence>
<keyword evidence="8" id="KW-0408">Iron</keyword>
<gene>
    <name evidence="21" type="ORF">LZG35_08290</name>
</gene>
<sequence>MSRANTFKGFAVLSPLLLTVTAAGHAENRLDSVVVTGSRAPTQISQVPGSIHVVYQEQIEEQVRSGKSLKEALGTLIPSMDVGPQGRTNYGQNMRGRSVLVMIDGVSLNSSRGLSRQFDSIDPFNIQRIEVLSGASAIYGGGATGGIVNIITKKGQSGPAGYETELGVTSGFNNSDDRDLRAAQSVSGGNDTLHGRLGVAVQKNGSFYDGNGDAVLPDISQTDLQENRSVDLLGSLEWNPDENQNLQLLGQFYDSGYDGNKGLYLGENLSAVTGADPEAFDVRSGFSSDREPATRRYQLSANYRHGDVLGQTLYLQAFTRSETMDFHPFPYLDRGSDPNAPTGYYSASRQSTDLAGLKAMLVKDWNRFRVSYGVDYDRETFDSDQMLFDFQQVLDSGGLDLDRVNKLGRYPDYQVDSLAAFVQADWQITDTLRFSSGLRHQRMDVEVDDFIAVAQQVKIARGQLSGADAIPGGSNDYHATLFNAGFIQELNNGHQFWINYSQGFELADPAKYYGRGSYDESSGYAVLREGIDVDGQPMDAIKTEQVELGWRGYGERWNAQSAVYYSWSDKTLQINSGDLSVDVEDDKKRNYGIEAQLDYSLTDQWSLGGNAHIVRSEEKNDGEWDPQLATTASLSKATVYLGWQQRGTRARVQSTYVHDLDDDYDNEIDGYTLVDLMASQRLPVGTVSVGIQNLFDRDYGTIWGQRAQLFYGGYYGPDAMFDQRGRGRTYTLSYSVKY</sequence>
<dbReference type="SUPFAM" id="SSF56935">
    <property type="entry name" value="Porins"/>
    <property type="match status" value="1"/>
</dbReference>
<evidence type="ECO:0000256" key="15">
    <source>
        <dbReference type="PROSITE-ProRule" id="PRU01360"/>
    </source>
</evidence>
<dbReference type="Proteomes" id="UP001107961">
    <property type="component" value="Unassembled WGS sequence"/>
</dbReference>
<keyword evidence="22" id="KW-1185">Reference proteome</keyword>
<dbReference type="InterPro" id="IPR039426">
    <property type="entry name" value="TonB-dep_rcpt-like"/>
</dbReference>
<keyword evidence="12 21" id="KW-0675">Receptor</keyword>